<keyword evidence="2" id="KW-1185">Reference proteome</keyword>
<sequence length="363" mass="39773">MAEMFSRLPPLCGGLDPYEWSWLTTFRSSVFPTPAKLKKRKGITDPWEPQFQCRLTQVALEERDMLLSYLARPPVFHRPMPTLQHPKTHTLSGSGAPKLATIKFFAWLLVLGKLNCRSYRYRRNICTVDESYCALCPSVAAVTPGSWAGSYHFHHQCNMTQYFSAKCHDLQPGATFAEKSSAACVPAPLILDLSILNPSPLDSIVHSTIRARRSRSADLPMDPPPALNAHPWQTPPTGLFAFLKHDVVMPTRNDEIFLLLLALTIILTKASSGMSTASPGLAATTSSSCHAIAVPPSSSSSSLPAVPAPHGHRNHNLHIYILCRRLDMSIEEKKHGEKKKGKTQAAGAAPSSAWKMCLSAGAD</sequence>
<comment type="caution">
    <text evidence="1">The sequence shown here is derived from an EMBL/GenBank/DDBJ whole genome shotgun (WGS) entry which is preliminary data.</text>
</comment>
<dbReference type="AlphaFoldDB" id="A0A835DT43"/>
<evidence type="ECO:0000313" key="2">
    <source>
        <dbReference type="Proteomes" id="UP000636709"/>
    </source>
</evidence>
<organism evidence="1 2">
    <name type="scientific">Digitaria exilis</name>
    <dbReference type="NCBI Taxonomy" id="1010633"/>
    <lineage>
        <taxon>Eukaryota</taxon>
        <taxon>Viridiplantae</taxon>
        <taxon>Streptophyta</taxon>
        <taxon>Embryophyta</taxon>
        <taxon>Tracheophyta</taxon>
        <taxon>Spermatophyta</taxon>
        <taxon>Magnoliopsida</taxon>
        <taxon>Liliopsida</taxon>
        <taxon>Poales</taxon>
        <taxon>Poaceae</taxon>
        <taxon>PACMAD clade</taxon>
        <taxon>Panicoideae</taxon>
        <taxon>Panicodae</taxon>
        <taxon>Paniceae</taxon>
        <taxon>Anthephorinae</taxon>
        <taxon>Digitaria</taxon>
    </lineage>
</organism>
<proteinExistence type="predicted"/>
<evidence type="ECO:0000313" key="1">
    <source>
        <dbReference type="EMBL" id="KAF8645435.1"/>
    </source>
</evidence>
<dbReference type="OrthoDB" id="690751at2759"/>
<reference evidence="1" key="1">
    <citation type="submission" date="2020-07" db="EMBL/GenBank/DDBJ databases">
        <title>Genome sequence and genetic diversity analysis of an under-domesticated orphan crop, white fonio (Digitaria exilis).</title>
        <authorList>
            <person name="Bennetzen J.L."/>
            <person name="Chen S."/>
            <person name="Ma X."/>
            <person name="Wang X."/>
            <person name="Yssel A.E.J."/>
            <person name="Chaluvadi S.R."/>
            <person name="Johnson M."/>
            <person name="Gangashetty P."/>
            <person name="Hamidou F."/>
            <person name="Sanogo M.D."/>
            <person name="Zwaenepoel A."/>
            <person name="Wallace J."/>
            <person name="Van De Peer Y."/>
            <person name="Van Deynze A."/>
        </authorList>
    </citation>
    <scope>NUCLEOTIDE SEQUENCE</scope>
    <source>
        <tissue evidence="1">Leaves</tissue>
    </source>
</reference>
<gene>
    <name evidence="1" type="ORF">HU200_066177</name>
</gene>
<accession>A0A835DT43</accession>
<protein>
    <submittedName>
        <fullName evidence="1">Uncharacterized protein</fullName>
    </submittedName>
</protein>
<name>A0A835DT43_9POAL</name>
<dbReference type="EMBL" id="JACEFO010002994">
    <property type="protein sequence ID" value="KAF8645435.1"/>
    <property type="molecule type" value="Genomic_DNA"/>
</dbReference>
<dbReference type="Proteomes" id="UP000636709">
    <property type="component" value="Unassembled WGS sequence"/>
</dbReference>